<dbReference type="InterPro" id="IPR029063">
    <property type="entry name" value="SAM-dependent_MTases_sf"/>
</dbReference>
<feature type="domain" description="SAM-dependent MTase RsmB/NOP-type" evidence="5">
    <location>
        <begin position="11"/>
        <end position="253"/>
    </location>
</feature>
<proteinExistence type="predicted"/>
<dbReference type="CDD" id="cd02440">
    <property type="entry name" value="AdoMet_MTases"/>
    <property type="match status" value="1"/>
</dbReference>
<keyword evidence="1" id="KW-0489">Methyltransferase</keyword>
<feature type="non-terminal residue" evidence="6">
    <location>
        <position position="1"/>
    </location>
</feature>
<evidence type="ECO:0000256" key="3">
    <source>
        <dbReference type="ARBA" id="ARBA00022691"/>
    </source>
</evidence>
<dbReference type="GO" id="GO:0001510">
    <property type="term" value="P:RNA methylation"/>
    <property type="evidence" value="ECO:0007669"/>
    <property type="project" value="InterPro"/>
</dbReference>
<accession>A0A383A6R2</accession>
<dbReference type="PRINTS" id="PR02008">
    <property type="entry name" value="RCMTFAMILY"/>
</dbReference>
<dbReference type="SUPFAM" id="SSF53335">
    <property type="entry name" value="S-adenosyl-L-methionine-dependent methyltransferases"/>
    <property type="match status" value="1"/>
</dbReference>
<gene>
    <name evidence="6" type="ORF">METZ01_LOCUS456113</name>
</gene>
<evidence type="ECO:0000256" key="2">
    <source>
        <dbReference type="ARBA" id="ARBA00022679"/>
    </source>
</evidence>
<dbReference type="AlphaFoldDB" id="A0A383A6R2"/>
<dbReference type="EMBL" id="UINC01189528">
    <property type="protein sequence ID" value="SVE03259.1"/>
    <property type="molecule type" value="Genomic_DNA"/>
</dbReference>
<organism evidence="6">
    <name type="scientific">marine metagenome</name>
    <dbReference type="NCBI Taxonomy" id="408172"/>
    <lineage>
        <taxon>unclassified sequences</taxon>
        <taxon>metagenomes</taxon>
        <taxon>ecological metagenomes</taxon>
    </lineage>
</organism>
<dbReference type="PANTHER" id="PTHR22807">
    <property type="entry name" value="NOP2 YEAST -RELATED NOL1/NOP2/FMU SUN DOMAIN-CONTAINING"/>
    <property type="match status" value="1"/>
</dbReference>
<sequence length="253" mass="27894">RLLPADQQAAWLAAFEAPQAAAFRVNSLLAEETEVLAELRESGLAPQRLDWPPEAWTVDFEQKRALIDCVAAREGRVYIQSPSSLVPVDVLDPQPGEEILDLAAAPGGKTVHLAARMHNEGRIGAVESVKGRFHRLRRNLDRCGVTIADTYLADGAGVGRKVPERFHRVLLDAPCSSEGRFSAHDPESMSFWSLQKIREMTRKQKKLSISAVQALKPGGVLVYCTCTLAPEENEAIIDDLLNRFGDVLEVEDM</sequence>
<dbReference type="InterPro" id="IPR049560">
    <property type="entry name" value="MeTrfase_RsmB-F_NOP2_cat"/>
</dbReference>
<name>A0A383A6R2_9ZZZZ</name>
<dbReference type="PANTHER" id="PTHR22807:SF61">
    <property type="entry name" value="NOL1_NOP2_SUN FAMILY PROTEIN _ ANTITERMINATION NUSB DOMAIN-CONTAINING PROTEIN"/>
    <property type="match status" value="1"/>
</dbReference>
<dbReference type="InterPro" id="IPR001678">
    <property type="entry name" value="MeTrfase_RsmB-F_NOP2_dom"/>
</dbReference>
<keyword evidence="4" id="KW-0694">RNA-binding</keyword>
<evidence type="ECO:0000259" key="5">
    <source>
        <dbReference type="PROSITE" id="PS51686"/>
    </source>
</evidence>
<protein>
    <recommendedName>
        <fullName evidence="5">SAM-dependent MTase RsmB/NOP-type domain-containing protein</fullName>
    </recommendedName>
</protein>
<dbReference type="Gene3D" id="3.40.50.150">
    <property type="entry name" value="Vaccinia Virus protein VP39"/>
    <property type="match status" value="1"/>
</dbReference>
<keyword evidence="2" id="KW-0808">Transferase</keyword>
<evidence type="ECO:0000256" key="4">
    <source>
        <dbReference type="ARBA" id="ARBA00022884"/>
    </source>
</evidence>
<dbReference type="GO" id="GO:0008173">
    <property type="term" value="F:RNA methyltransferase activity"/>
    <property type="evidence" value="ECO:0007669"/>
    <property type="project" value="InterPro"/>
</dbReference>
<dbReference type="InterPro" id="IPR023267">
    <property type="entry name" value="RCMT"/>
</dbReference>
<evidence type="ECO:0000256" key="1">
    <source>
        <dbReference type="ARBA" id="ARBA00022603"/>
    </source>
</evidence>
<dbReference type="PROSITE" id="PS51686">
    <property type="entry name" value="SAM_MT_RSMB_NOP"/>
    <property type="match status" value="1"/>
</dbReference>
<reference evidence="6" key="1">
    <citation type="submission" date="2018-05" db="EMBL/GenBank/DDBJ databases">
        <authorList>
            <person name="Lanie J.A."/>
            <person name="Ng W.-L."/>
            <person name="Kazmierczak K.M."/>
            <person name="Andrzejewski T.M."/>
            <person name="Davidsen T.M."/>
            <person name="Wayne K.J."/>
            <person name="Tettelin H."/>
            <person name="Glass J.I."/>
            <person name="Rusch D."/>
            <person name="Podicherti R."/>
            <person name="Tsui H.-C.T."/>
            <person name="Winkler M.E."/>
        </authorList>
    </citation>
    <scope>NUCLEOTIDE SEQUENCE</scope>
</reference>
<keyword evidence="3" id="KW-0949">S-adenosyl-L-methionine</keyword>
<dbReference type="Pfam" id="PF01189">
    <property type="entry name" value="Methyltr_RsmB-F"/>
    <property type="match status" value="1"/>
</dbReference>
<feature type="non-terminal residue" evidence="6">
    <location>
        <position position="253"/>
    </location>
</feature>
<dbReference type="GO" id="GO:0003723">
    <property type="term" value="F:RNA binding"/>
    <property type="evidence" value="ECO:0007669"/>
    <property type="project" value="UniProtKB-KW"/>
</dbReference>
<evidence type="ECO:0000313" key="6">
    <source>
        <dbReference type="EMBL" id="SVE03259.1"/>
    </source>
</evidence>